<proteinExistence type="predicted"/>
<organism evidence="1 2">
    <name type="scientific">Streptococcus suis</name>
    <dbReference type="NCBI Taxonomy" id="1307"/>
    <lineage>
        <taxon>Bacteria</taxon>
        <taxon>Bacillati</taxon>
        <taxon>Bacillota</taxon>
        <taxon>Bacilli</taxon>
        <taxon>Lactobacillales</taxon>
        <taxon>Streptococcaceae</taxon>
        <taxon>Streptococcus</taxon>
    </lineage>
</organism>
<gene>
    <name evidence="1" type="ORF">SHY70_11830</name>
</gene>
<evidence type="ECO:0000313" key="1">
    <source>
        <dbReference type="EMBL" id="MDX5038944.1"/>
    </source>
</evidence>
<reference evidence="1" key="1">
    <citation type="submission" date="2023-11" db="EMBL/GenBank/DDBJ databases">
        <title>Antimicrobial resistance in invasive Streptococcus suis isolated in Spain and the associated genetic mechanisms.</title>
        <authorList>
            <person name="Uruen C."/>
            <person name="Arenas J.A."/>
        </authorList>
    </citation>
    <scope>NUCLEOTIDE SEQUENCE</scope>
    <source>
        <strain evidence="1">Ss_70</strain>
    </source>
</reference>
<comment type="caution">
    <text evidence="1">The sequence shown here is derived from an EMBL/GenBank/DDBJ whole genome shotgun (WGS) entry which is preliminary data.</text>
</comment>
<dbReference type="Proteomes" id="UP001270004">
    <property type="component" value="Unassembled WGS sequence"/>
</dbReference>
<feature type="non-terminal residue" evidence="1">
    <location>
        <position position="1"/>
    </location>
</feature>
<dbReference type="AlphaFoldDB" id="A0AAW9DJH4"/>
<accession>A0AAW9DJH4</accession>
<sequence length="62" mass="7462">RGIQHRYAEALAKYNEQLSILASEKRKALNDELLQETLEVKCACMMNLIRQYRLLKRLRTYY</sequence>
<dbReference type="EMBL" id="JAWWZK010000189">
    <property type="protein sequence ID" value="MDX5038944.1"/>
    <property type="molecule type" value="Genomic_DNA"/>
</dbReference>
<evidence type="ECO:0000313" key="2">
    <source>
        <dbReference type="Proteomes" id="UP001270004"/>
    </source>
</evidence>
<dbReference type="RefSeq" id="WP_319444455.1">
    <property type="nucleotide sequence ID" value="NZ_JAWWZK010000189.1"/>
</dbReference>
<name>A0AAW9DJH4_STRSU</name>
<protein>
    <submittedName>
        <fullName evidence="1">Uncharacterized protein</fullName>
    </submittedName>
</protein>